<name>A0A174YTT9_9FIRM</name>
<dbReference type="EMBL" id="CZBU01000001">
    <property type="protein sequence ID" value="CUQ75171.1"/>
    <property type="molecule type" value="Genomic_DNA"/>
</dbReference>
<dbReference type="Proteomes" id="UP000481964">
    <property type="component" value="Unassembled WGS sequence"/>
</dbReference>
<feature type="domain" description="Cyclic nucleotide-binding" evidence="4">
    <location>
        <begin position="8"/>
        <end position="110"/>
    </location>
</feature>
<evidence type="ECO:0000256" key="3">
    <source>
        <dbReference type="ARBA" id="ARBA00023163"/>
    </source>
</evidence>
<dbReference type="InterPro" id="IPR014710">
    <property type="entry name" value="RmlC-like_jellyroll"/>
</dbReference>
<dbReference type="CDD" id="cd00092">
    <property type="entry name" value="HTH_CRP"/>
    <property type="match status" value="1"/>
</dbReference>
<dbReference type="InterPro" id="IPR012318">
    <property type="entry name" value="HTH_CRP"/>
</dbReference>
<dbReference type="InterPro" id="IPR018490">
    <property type="entry name" value="cNMP-bd_dom_sf"/>
</dbReference>
<evidence type="ECO:0000313" key="10">
    <source>
        <dbReference type="Proteomes" id="UP000095780"/>
    </source>
</evidence>
<keyword evidence="2" id="KW-0238">DNA-binding</keyword>
<dbReference type="SMART" id="SM00419">
    <property type="entry name" value="HTH_CRP"/>
    <property type="match status" value="1"/>
</dbReference>
<evidence type="ECO:0000256" key="1">
    <source>
        <dbReference type="ARBA" id="ARBA00023015"/>
    </source>
</evidence>
<dbReference type="AlphaFoldDB" id="A0A174YTT9"/>
<dbReference type="Pfam" id="PF13545">
    <property type="entry name" value="HTH_Crp_2"/>
    <property type="match status" value="1"/>
</dbReference>
<protein>
    <submittedName>
        <fullName evidence="8">Cyclic nucleotide-binding domain-containing protein</fullName>
    </submittedName>
    <submittedName>
        <fullName evidence="6">Global nitrogen regulator</fullName>
    </submittedName>
</protein>
<dbReference type="Pfam" id="PF00027">
    <property type="entry name" value="cNMP_binding"/>
    <property type="match status" value="1"/>
</dbReference>
<evidence type="ECO:0000313" key="6">
    <source>
        <dbReference type="EMBL" id="CUQ75171.1"/>
    </source>
</evidence>
<accession>A0A174YTT9</accession>
<dbReference type="Gene3D" id="2.60.120.10">
    <property type="entry name" value="Jelly Rolls"/>
    <property type="match status" value="1"/>
</dbReference>
<dbReference type="PROSITE" id="PS50042">
    <property type="entry name" value="CNMP_BINDING_3"/>
    <property type="match status" value="1"/>
</dbReference>
<dbReference type="SUPFAM" id="SSF51206">
    <property type="entry name" value="cAMP-binding domain-like"/>
    <property type="match status" value="1"/>
</dbReference>
<proteinExistence type="predicted"/>
<dbReference type="PROSITE" id="PS51063">
    <property type="entry name" value="HTH_CRP_2"/>
    <property type="match status" value="1"/>
</dbReference>
<dbReference type="EMBL" id="CZBV01000005">
    <property type="protein sequence ID" value="CUQ87298.1"/>
    <property type="molecule type" value="Genomic_DNA"/>
</dbReference>
<feature type="domain" description="HTH crp-type" evidence="5">
    <location>
        <begin position="149"/>
        <end position="216"/>
    </location>
</feature>
<evidence type="ECO:0000256" key="2">
    <source>
        <dbReference type="ARBA" id="ARBA00023125"/>
    </source>
</evidence>
<gene>
    <name evidence="6" type="primary">ntcA</name>
    <name evidence="6" type="ORF">ERS852490_00360</name>
    <name evidence="7" type="ORF">ERS852492_02005</name>
    <name evidence="8" type="ORF">GKE48_05310</name>
</gene>
<dbReference type="PANTHER" id="PTHR24567:SF26">
    <property type="entry name" value="REGULATORY PROTEIN YEIL"/>
    <property type="match status" value="1"/>
</dbReference>
<dbReference type="GO" id="GO:0003700">
    <property type="term" value="F:DNA-binding transcription factor activity"/>
    <property type="evidence" value="ECO:0007669"/>
    <property type="project" value="TreeGrafter"/>
</dbReference>
<dbReference type="GO" id="GO:0003677">
    <property type="term" value="F:DNA binding"/>
    <property type="evidence" value="ECO:0007669"/>
    <property type="project" value="UniProtKB-KW"/>
</dbReference>
<dbReference type="InterPro" id="IPR050397">
    <property type="entry name" value="Env_Response_Regulators"/>
</dbReference>
<dbReference type="RefSeq" id="WP_022098131.1">
    <property type="nucleotide sequence ID" value="NZ_CABIXW010000005.1"/>
</dbReference>
<evidence type="ECO:0000313" key="7">
    <source>
        <dbReference type="EMBL" id="CUQ87298.1"/>
    </source>
</evidence>
<dbReference type="CDD" id="cd00038">
    <property type="entry name" value="CAP_ED"/>
    <property type="match status" value="1"/>
</dbReference>
<dbReference type="SUPFAM" id="SSF46785">
    <property type="entry name" value="Winged helix' DNA-binding domain"/>
    <property type="match status" value="1"/>
</dbReference>
<dbReference type="EMBL" id="WKRD01000003">
    <property type="protein sequence ID" value="MSC56873.1"/>
    <property type="molecule type" value="Genomic_DNA"/>
</dbReference>
<dbReference type="Proteomes" id="UP000095780">
    <property type="component" value="Unassembled WGS sequence"/>
</dbReference>
<reference evidence="9 10" key="1">
    <citation type="submission" date="2015-09" db="EMBL/GenBank/DDBJ databases">
        <authorList>
            <consortium name="Pathogen Informatics"/>
        </authorList>
    </citation>
    <scope>NUCLEOTIDE SEQUENCE [LARGE SCALE GENOMIC DNA]</scope>
    <source>
        <strain evidence="6 9">2789STDY5834875</strain>
        <strain evidence="7 10">2789STDY5834878</strain>
    </source>
</reference>
<reference evidence="8 11" key="2">
    <citation type="journal article" date="2019" name="Nat. Med.">
        <title>A library of human gut bacterial isolates paired with longitudinal multiomics data enables mechanistic microbiome research.</title>
        <authorList>
            <person name="Poyet M."/>
            <person name="Groussin M."/>
            <person name="Gibbons S.M."/>
            <person name="Avila-Pacheco J."/>
            <person name="Jiang X."/>
            <person name="Kearney S.M."/>
            <person name="Perrotta A.R."/>
            <person name="Berdy B."/>
            <person name="Zhao S."/>
            <person name="Lieberman T.D."/>
            <person name="Swanson P.K."/>
            <person name="Smith M."/>
            <person name="Roesemann S."/>
            <person name="Alexander J.E."/>
            <person name="Rich S.A."/>
            <person name="Livny J."/>
            <person name="Vlamakis H."/>
            <person name="Clish C."/>
            <person name="Bullock K."/>
            <person name="Deik A."/>
            <person name="Scott J."/>
            <person name="Pierce K.A."/>
            <person name="Xavier R.J."/>
            <person name="Alm E.J."/>
        </authorList>
    </citation>
    <scope>NUCLEOTIDE SEQUENCE [LARGE SCALE GENOMIC DNA]</scope>
    <source>
        <strain evidence="8 11">BIOML-A1</strain>
    </source>
</reference>
<dbReference type="SMART" id="SM00100">
    <property type="entry name" value="cNMP"/>
    <property type="match status" value="1"/>
</dbReference>
<evidence type="ECO:0000259" key="4">
    <source>
        <dbReference type="PROSITE" id="PS50042"/>
    </source>
</evidence>
<organism evidence="6 9">
    <name type="scientific">Lachnospira eligens</name>
    <dbReference type="NCBI Taxonomy" id="39485"/>
    <lineage>
        <taxon>Bacteria</taxon>
        <taxon>Bacillati</taxon>
        <taxon>Bacillota</taxon>
        <taxon>Clostridia</taxon>
        <taxon>Lachnospirales</taxon>
        <taxon>Lachnospiraceae</taxon>
        <taxon>Lachnospira</taxon>
    </lineage>
</organism>
<evidence type="ECO:0000313" key="8">
    <source>
        <dbReference type="EMBL" id="MSC56873.1"/>
    </source>
</evidence>
<dbReference type="Proteomes" id="UP000095621">
    <property type="component" value="Unassembled WGS sequence"/>
</dbReference>
<evidence type="ECO:0000313" key="9">
    <source>
        <dbReference type="Proteomes" id="UP000095621"/>
    </source>
</evidence>
<dbReference type="InterPro" id="IPR036390">
    <property type="entry name" value="WH_DNA-bd_sf"/>
</dbReference>
<dbReference type="GO" id="GO:0005829">
    <property type="term" value="C:cytosol"/>
    <property type="evidence" value="ECO:0007669"/>
    <property type="project" value="TreeGrafter"/>
</dbReference>
<sequence length="222" mass="25399">MQIKDLSIFHNLDDAEFKKSLVCTQSVIHEYKKNDYIFFQGDVPNKLYLILNGEVELGSINVNGKVLRITNISEGEDFGEVELFLNKDRYSGYAKAKTDVKLLEIAKDFFGGRCEKNCSHHSKVVFNMLELFAKRTDENNQQLEVLTSGNLKQRIATYLLEHADNNNLVSLSMNREELALYLNTTRPSLSRTLLSLQEDGFIHLSSRKSIKILDAEALLYIE</sequence>
<dbReference type="OrthoDB" id="9774616at2"/>
<evidence type="ECO:0000259" key="5">
    <source>
        <dbReference type="PROSITE" id="PS51063"/>
    </source>
</evidence>
<keyword evidence="3" id="KW-0804">Transcription</keyword>
<dbReference type="PANTHER" id="PTHR24567">
    <property type="entry name" value="CRP FAMILY TRANSCRIPTIONAL REGULATORY PROTEIN"/>
    <property type="match status" value="1"/>
</dbReference>
<evidence type="ECO:0000313" key="11">
    <source>
        <dbReference type="Proteomes" id="UP000481964"/>
    </source>
</evidence>
<keyword evidence="1" id="KW-0805">Transcription regulation</keyword>
<dbReference type="InterPro" id="IPR000595">
    <property type="entry name" value="cNMP-bd_dom"/>
</dbReference>